<comment type="caution">
    <text evidence="1">The sequence shown here is derived from an EMBL/GenBank/DDBJ whole genome shotgun (WGS) entry which is preliminary data.</text>
</comment>
<gene>
    <name evidence="1" type="ORF">S01H4_18862</name>
</gene>
<sequence length="53" mass="5789">MLSYILAVPISNAYETIYLNPSLAESFVGFTGQNYMMLNLPTMVLVLGFIAGV</sequence>
<reference evidence="1" key="1">
    <citation type="journal article" date="2014" name="Front. Microbiol.">
        <title>High frequency of phylogenetically diverse reductive dehalogenase-homologous genes in deep subseafloor sedimentary metagenomes.</title>
        <authorList>
            <person name="Kawai M."/>
            <person name="Futagami T."/>
            <person name="Toyoda A."/>
            <person name="Takaki Y."/>
            <person name="Nishi S."/>
            <person name="Hori S."/>
            <person name="Arai W."/>
            <person name="Tsubouchi T."/>
            <person name="Morono Y."/>
            <person name="Uchiyama I."/>
            <person name="Ito T."/>
            <person name="Fujiyama A."/>
            <person name="Inagaki F."/>
            <person name="Takami H."/>
        </authorList>
    </citation>
    <scope>NUCLEOTIDE SEQUENCE</scope>
    <source>
        <strain evidence="1">Expedition CK06-06</strain>
    </source>
</reference>
<proteinExistence type="predicted"/>
<protein>
    <submittedName>
        <fullName evidence="1">Uncharacterized protein</fullName>
    </submittedName>
</protein>
<accession>X0Z617</accession>
<organism evidence="1">
    <name type="scientific">marine sediment metagenome</name>
    <dbReference type="NCBI Taxonomy" id="412755"/>
    <lineage>
        <taxon>unclassified sequences</taxon>
        <taxon>metagenomes</taxon>
        <taxon>ecological metagenomes</taxon>
    </lineage>
</organism>
<dbReference type="EMBL" id="BART01008380">
    <property type="protein sequence ID" value="GAG53842.1"/>
    <property type="molecule type" value="Genomic_DNA"/>
</dbReference>
<name>X0Z617_9ZZZZ</name>
<evidence type="ECO:0000313" key="1">
    <source>
        <dbReference type="EMBL" id="GAG53842.1"/>
    </source>
</evidence>
<feature type="non-terminal residue" evidence="1">
    <location>
        <position position="53"/>
    </location>
</feature>
<dbReference type="AlphaFoldDB" id="X0Z617"/>